<evidence type="ECO:0000256" key="4">
    <source>
        <dbReference type="ARBA" id="ARBA00022741"/>
    </source>
</evidence>
<evidence type="ECO:0000313" key="18">
    <source>
        <dbReference type="Proteomes" id="UP000267251"/>
    </source>
</evidence>
<dbReference type="EMBL" id="KZ988067">
    <property type="protein sequence ID" value="RKP13260.1"/>
    <property type="molecule type" value="Genomic_DNA"/>
</dbReference>
<evidence type="ECO:0000256" key="6">
    <source>
        <dbReference type="ARBA" id="ARBA00022801"/>
    </source>
</evidence>
<comment type="catalytic activity">
    <reaction evidence="12">
        <text>GTP + H2O = GDP + phosphate + H(+)</text>
        <dbReference type="Rhea" id="RHEA:19669"/>
        <dbReference type="ChEBI" id="CHEBI:15377"/>
        <dbReference type="ChEBI" id="CHEBI:15378"/>
        <dbReference type="ChEBI" id="CHEBI:37565"/>
        <dbReference type="ChEBI" id="CHEBI:43474"/>
        <dbReference type="ChEBI" id="CHEBI:58189"/>
    </reaction>
</comment>
<evidence type="ECO:0000256" key="5">
    <source>
        <dbReference type="ARBA" id="ARBA00022787"/>
    </source>
</evidence>
<proteinExistence type="predicted"/>
<dbReference type="InterPro" id="IPR027094">
    <property type="entry name" value="Mitofusin_fam"/>
</dbReference>
<feature type="transmembrane region" description="Helical" evidence="15">
    <location>
        <begin position="581"/>
        <end position="602"/>
    </location>
</feature>
<keyword evidence="5" id="KW-1000">Mitochondrion outer membrane</keyword>
<keyword evidence="10" id="KW-0342">GTP-binding</keyword>
<keyword evidence="9" id="KW-0496">Mitochondrion</keyword>
<dbReference type="Gene3D" id="3.40.50.300">
    <property type="entry name" value="P-loop containing nucleotide triphosphate hydrolases"/>
    <property type="match status" value="1"/>
</dbReference>
<dbReference type="InterPro" id="IPR045063">
    <property type="entry name" value="Dynamin_N"/>
</dbReference>
<dbReference type="SUPFAM" id="SSF52540">
    <property type="entry name" value="P-loop containing nucleoside triphosphate hydrolases"/>
    <property type="match status" value="1"/>
</dbReference>
<evidence type="ECO:0000256" key="14">
    <source>
        <dbReference type="SAM" id="MobiDB-lite"/>
    </source>
</evidence>
<evidence type="ECO:0000256" key="9">
    <source>
        <dbReference type="ARBA" id="ARBA00023128"/>
    </source>
</evidence>
<evidence type="ECO:0000256" key="1">
    <source>
        <dbReference type="ARBA" id="ARBA00004225"/>
    </source>
</evidence>
<name>A0A4P9Y606_9FUNG</name>
<protein>
    <recommendedName>
        <fullName evidence="16">Dynamin-type G domain-containing protein</fullName>
    </recommendedName>
</protein>
<dbReference type="GO" id="GO:0005525">
    <property type="term" value="F:GTP binding"/>
    <property type="evidence" value="ECO:0007669"/>
    <property type="project" value="UniProtKB-KW"/>
</dbReference>
<dbReference type="GO" id="GO:0005741">
    <property type="term" value="C:mitochondrial outer membrane"/>
    <property type="evidence" value="ECO:0007669"/>
    <property type="project" value="UniProtKB-SubCell"/>
</dbReference>
<accession>A0A4P9Y606</accession>
<organism evidence="17 18">
    <name type="scientific">Piptocephalis cylindrospora</name>
    <dbReference type="NCBI Taxonomy" id="1907219"/>
    <lineage>
        <taxon>Eukaryota</taxon>
        <taxon>Fungi</taxon>
        <taxon>Fungi incertae sedis</taxon>
        <taxon>Zoopagomycota</taxon>
        <taxon>Zoopagomycotina</taxon>
        <taxon>Zoopagomycetes</taxon>
        <taxon>Zoopagales</taxon>
        <taxon>Piptocephalidaceae</taxon>
        <taxon>Piptocephalis</taxon>
    </lineage>
</organism>
<keyword evidence="3 15" id="KW-0812">Transmembrane</keyword>
<keyword evidence="11 15" id="KW-0472">Membrane</keyword>
<evidence type="ECO:0000256" key="8">
    <source>
        <dbReference type="ARBA" id="ARBA00023054"/>
    </source>
</evidence>
<dbReference type="PANTHER" id="PTHR10465">
    <property type="entry name" value="TRANSMEMBRANE GTPASE FZO1"/>
    <property type="match status" value="1"/>
</dbReference>
<evidence type="ECO:0000259" key="16">
    <source>
        <dbReference type="PROSITE" id="PS51718"/>
    </source>
</evidence>
<evidence type="ECO:0000256" key="10">
    <source>
        <dbReference type="ARBA" id="ARBA00023134"/>
    </source>
</evidence>
<evidence type="ECO:0000256" key="7">
    <source>
        <dbReference type="ARBA" id="ARBA00022989"/>
    </source>
</evidence>
<keyword evidence="7 15" id="KW-1133">Transmembrane helix</keyword>
<dbReference type="GO" id="GO:0003924">
    <property type="term" value="F:GTPase activity"/>
    <property type="evidence" value="ECO:0007669"/>
    <property type="project" value="InterPro"/>
</dbReference>
<sequence>MSPVPTEDSSPSASPSSSSASLPGGTSSSNSDTRQFKVLNLDLQLGGASPSAPELLSSLEPGSLATLLDAQLAGVLSHLGRLGSRVADTSSKVLVTGDVNAGKSTFINALMRRAVVPSDQQPLTTAFCEVMDARMNGGVEEAHLCRPGETYNRLDSRTYTPVGLEHLEEVAADFEAEEGRVVKVYSEEADPGLLSNGAVDVALVDSPGLNTDSLKTLACFAFQEEIDVVVFVVNSENHFTQSGREFMVTAGREKAYIFVVVNKYDLIRRKDRCKEAILKQLSEVSPETREDAGDLVHFVSAEGARQSREAQGPDAPVAAEWARMERSLRGFILEKRARSKLGPAQRYLLQLLGDLRVLASTNRRRTERAERDAERTLSDAIPRCRSGEEEARRDTEGAEREMDAACDAIVTEVRTRLTLVMDTLEDRVVDPEWQGWVHTWSYIQEVRSGMVRAWDREVSTCERMASDRVQEGTRRILQLGKTRLAAYPPREPDLARLFEERRRGRKSTSSRKKGGSGAVPGAGEGSLAFGLEVTDLVDVRERLGLATVSVGGMAMIGGQLIGARRLLMDVVTFGGLLGGRLARQMLAVGVAATALGLGLYIIGDVKHAVQRRVAAKCRKVLLADGILDGHVDRISRRSHSALRYGVQDLTRRYELLLEEAQRERMEGERVAKEASEGRRYYKALGRRIRELEEMIRSVDTNEKKVPLPEPTDD</sequence>
<gene>
    <name evidence="17" type="ORF">BJ684DRAFT_10328</name>
</gene>
<feature type="compositionally biased region" description="Low complexity" evidence="14">
    <location>
        <begin position="9"/>
        <end position="31"/>
    </location>
</feature>
<feature type="region of interest" description="Disordered" evidence="14">
    <location>
        <begin position="496"/>
        <end position="519"/>
    </location>
</feature>
<dbReference type="Proteomes" id="UP000267251">
    <property type="component" value="Unassembled WGS sequence"/>
</dbReference>
<evidence type="ECO:0000313" key="17">
    <source>
        <dbReference type="EMBL" id="RKP13260.1"/>
    </source>
</evidence>
<evidence type="ECO:0000256" key="12">
    <source>
        <dbReference type="ARBA" id="ARBA00048548"/>
    </source>
</evidence>
<evidence type="ECO:0000256" key="15">
    <source>
        <dbReference type="SAM" id="Phobius"/>
    </source>
</evidence>
<dbReference type="AlphaFoldDB" id="A0A4P9Y606"/>
<evidence type="ECO:0000256" key="3">
    <source>
        <dbReference type="ARBA" id="ARBA00022692"/>
    </source>
</evidence>
<dbReference type="InterPro" id="IPR030381">
    <property type="entry name" value="G_DYNAMIN_dom"/>
</dbReference>
<feature type="domain" description="Dynamin-type G" evidence="16">
    <location>
        <begin position="87"/>
        <end position="362"/>
    </location>
</feature>
<dbReference type="PROSITE" id="PS51718">
    <property type="entry name" value="G_DYNAMIN_2"/>
    <property type="match status" value="1"/>
</dbReference>
<dbReference type="Pfam" id="PF00350">
    <property type="entry name" value="Dynamin_N"/>
    <property type="match status" value="1"/>
</dbReference>
<feature type="region of interest" description="Disordered" evidence="14">
    <location>
        <begin position="1"/>
        <end position="32"/>
    </location>
</feature>
<evidence type="ECO:0000256" key="11">
    <source>
        <dbReference type="ARBA" id="ARBA00023136"/>
    </source>
</evidence>
<dbReference type="FunFam" id="3.40.50.300:FF:000638">
    <property type="entry name" value="Transmembrane GTPase Fzo1, putative"/>
    <property type="match status" value="1"/>
</dbReference>
<keyword evidence="4" id="KW-0547">Nucleotide-binding</keyword>
<evidence type="ECO:0000256" key="2">
    <source>
        <dbReference type="ARBA" id="ARBA00004294"/>
    </source>
</evidence>
<dbReference type="PANTHER" id="PTHR10465:SF0">
    <property type="entry name" value="SARCALUMENIN"/>
    <property type="match status" value="1"/>
</dbReference>
<evidence type="ECO:0000256" key="13">
    <source>
        <dbReference type="SAM" id="Coils"/>
    </source>
</evidence>
<keyword evidence="8 13" id="KW-0175">Coiled coil</keyword>
<dbReference type="GO" id="GO:0008053">
    <property type="term" value="P:mitochondrial fusion"/>
    <property type="evidence" value="ECO:0007669"/>
    <property type="project" value="TreeGrafter"/>
</dbReference>
<reference evidence="18" key="1">
    <citation type="journal article" date="2018" name="Nat. Microbiol.">
        <title>Leveraging single-cell genomics to expand the fungal tree of life.</title>
        <authorList>
            <person name="Ahrendt S.R."/>
            <person name="Quandt C.A."/>
            <person name="Ciobanu D."/>
            <person name="Clum A."/>
            <person name="Salamov A."/>
            <person name="Andreopoulos B."/>
            <person name="Cheng J.F."/>
            <person name="Woyke T."/>
            <person name="Pelin A."/>
            <person name="Henrissat B."/>
            <person name="Reynolds N.K."/>
            <person name="Benny G.L."/>
            <person name="Smith M.E."/>
            <person name="James T.Y."/>
            <person name="Grigoriev I.V."/>
        </authorList>
    </citation>
    <scope>NUCLEOTIDE SEQUENCE [LARGE SCALE GENOMIC DNA]</scope>
</reference>
<comment type="subcellular location">
    <subcellularLocation>
        <location evidence="1">Mitochondrion membrane</location>
        <topology evidence="1">Multi-pass membrane protein</topology>
    </subcellularLocation>
    <subcellularLocation>
        <location evidence="2">Mitochondrion outer membrane</location>
    </subcellularLocation>
</comment>
<dbReference type="OrthoDB" id="9984778at2759"/>
<dbReference type="InterPro" id="IPR027417">
    <property type="entry name" value="P-loop_NTPase"/>
</dbReference>
<keyword evidence="6" id="KW-0378">Hydrolase</keyword>
<feature type="coiled-coil region" evidence="13">
    <location>
        <begin position="646"/>
        <end position="701"/>
    </location>
</feature>
<keyword evidence="18" id="KW-1185">Reference proteome</keyword>
<feature type="compositionally biased region" description="Basic residues" evidence="14">
    <location>
        <begin position="503"/>
        <end position="514"/>
    </location>
</feature>
<dbReference type="GO" id="GO:0051646">
    <property type="term" value="P:mitochondrion localization"/>
    <property type="evidence" value="ECO:0007669"/>
    <property type="project" value="TreeGrafter"/>
</dbReference>